<comment type="caution">
    <text evidence="1">The sequence shown here is derived from an EMBL/GenBank/DDBJ whole genome shotgun (WGS) entry which is preliminary data.</text>
</comment>
<feature type="non-terminal residue" evidence="1">
    <location>
        <position position="78"/>
    </location>
</feature>
<reference evidence="1 2" key="1">
    <citation type="submission" date="2020-09" db="EMBL/GenBank/DDBJ databases">
        <title>De no assembly of potato wild relative species, Solanum commersonii.</title>
        <authorList>
            <person name="Cho K."/>
        </authorList>
    </citation>
    <scope>NUCLEOTIDE SEQUENCE [LARGE SCALE GENOMIC DNA]</scope>
    <source>
        <strain evidence="1">LZ3.2</strain>
        <tissue evidence="1">Leaf</tissue>
    </source>
</reference>
<evidence type="ECO:0000313" key="2">
    <source>
        <dbReference type="Proteomes" id="UP000824120"/>
    </source>
</evidence>
<sequence length="78" mass="8622">MFGEGFEELEDSKGFNSKNLDLGLMDSSIFALGRHEVQLERVNPSPYPTHSARESESTQVETILHSASGCSRGSHLIR</sequence>
<name>A0A9J5W881_SOLCO</name>
<dbReference type="AlphaFoldDB" id="A0A9J5W881"/>
<accession>A0A9J5W881</accession>
<gene>
    <name evidence="1" type="ORF">H5410_060996</name>
</gene>
<protein>
    <submittedName>
        <fullName evidence="1">Uncharacterized protein</fullName>
    </submittedName>
</protein>
<keyword evidence="2" id="KW-1185">Reference proteome</keyword>
<dbReference type="Proteomes" id="UP000824120">
    <property type="component" value="Chromosome 12"/>
</dbReference>
<organism evidence="1 2">
    <name type="scientific">Solanum commersonii</name>
    <name type="common">Commerson's wild potato</name>
    <name type="synonym">Commerson's nightshade</name>
    <dbReference type="NCBI Taxonomy" id="4109"/>
    <lineage>
        <taxon>Eukaryota</taxon>
        <taxon>Viridiplantae</taxon>
        <taxon>Streptophyta</taxon>
        <taxon>Embryophyta</taxon>
        <taxon>Tracheophyta</taxon>
        <taxon>Spermatophyta</taxon>
        <taxon>Magnoliopsida</taxon>
        <taxon>eudicotyledons</taxon>
        <taxon>Gunneridae</taxon>
        <taxon>Pentapetalae</taxon>
        <taxon>asterids</taxon>
        <taxon>lamiids</taxon>
        <taxon>Solanales</taxon>
        <taxon>Solanaceae</taxon>
        <taxon>Solanoideae</taxon>
        <taxon>Solaneae</taxon>
        <taxon>Solanum</taxon>
    </lineage>
</organism>
<proteinExistence type="predicted"/>
<dbReference type="EMBL" id="JACXVP010000012">
    <property type="protein sequence ID" value="KAG5571230.1"/>
    <property type="molecule type" value="Genomic_DNA"/>
</dbReference>
<evidence type="ECO:0000313" key="1">
    <source>
        <dbReference type="EMBL" id="KAG5571230.1"/>
    </source>
</evidence>